<keyword evidence="5" id="KW-0645">Protease</keyword>
<dbReference type="PANTHER" id="PTHR47966:SF51">
    <property type="entry name" value="BETA-SITE APP-CLEAVING ENZYME, ISOFORM A-RELATED"/>
    <property type="match status" value="1"/>
</dbReference>
<evidence type="ECO:0000313" key="6">
    <source>
        <dbReference type="Proteomes" id="UP000240883"/>
    </source>
</evidence>
<dbReference type="InterPro" id="IPR033121">
    <property type="entry name" value="PEPTIDASE_A1"/>
</dbReference>
<keyword evidence="6" id="KW-1185">Reference proteome</keyword>
<evidence type="ECO:0000313" key="5">
    <source>
        <dbReference type="EMBL" id="PSN69055.1"/>
    </source>
</evidence>
<dbReference type="GO" id="GO:0004190">
    <property type="term" value="F:aspartic-type endopeptidase activity"/>
    <property type="evidence" value="ECO:0007669"/>
    <property type="project" value="InterPro"/>
</dbReference>
<dbReference type="Proteomes" id="UP000240883">
    <property type="component" value="Unassembled WGS sequence"/>
</dbReference>
<dbReference type="STRING" id="1448308.A0A2T2NUE7"/>
<reference evidence="5 6" key="1">
    <citation type="journal article" date="2018" name="Front. Microbiol.">
        <title>Genome-Wide Analysis of Corynespora cassiicola Leaf Fall Disease Putative Effectors.</title>
        <authorList>
            <person name="Lopez D."/>
            <person name="Ribeiro S."/>
            <person name="Label P."/>
            <person name="Fumanal B."/>
            <person name="Venisse J.S."/>
            <person name="Kohler A."/>
            <person name="de Oliveira R.R."/>
            <person name="Labutti K."/>
            <person name="Lipzen A."/>
            <person name="Lail K."/>
            <person name="Bauer D."/>
            <person name="Ohm R.A."/>
            <person name="Barry K.W."/>
            <person name="Spatafora J."/>
            <person name="Grigoriev I.V."/>
            <person name="Martin F.M."/>
            <person name="Pujade-Renaud V."/>
        </authorList>
    </citation>
    <scope>NUCLEOTIDE SEQUENCE [LARGE SCALE GENOMIC DNA]</scope>
    <source>
        <strain evidence="5 6">Philippines</strain>
    </source>
</reference>
<dbReference type="EMBL" id="KZ678133">
    <property type="protein sequence ID" value="PSN69055.1"/>
    <property type="molecule type" value="Genomic_DNA"/>
</dbReference>
<dbReference type="Gene3D" id="2.40.70.10">
    <property type="entry name" value="Acid Proteases"/>
    <property type="match status" value="2"/>
</dbReference>
<dbReference type="InterPro" id="IPR021109">
    <property type="entry name" value="Peptidase_aspartic_dom_sf"/>
</dbReference>
<organism evidence="5 6">
    <name type="scientific">Corynespora cassiicola Philippines</name>
    <dbReference type="NCBI Taxonomy" id="1448308"/>
    <lineage>
        <taxon>Eukaryota</taxon>
        <taxon>Fungi</taxon>
        <taxon>Dikarya</taxon>
        <taxon>Ascomycota</taxon>
        <taxon>Pezizomycotina</taxon>
        <taxon>Dothideomycetes</taxon>
        <taxon>Pleosporomycetidae</taxon>
        <taxon>Pleosporales</taxon>
        <taxon>Corynesporascaceae</taxon>
        <taxon>Corynespora</taxon>
    </lineage>
</organism>
<feature type="non-terminal residue" evidence="5">
    <location>
        <position position="1"/>
    </location>
</feature>
<feature type="compositionally biased region" description="Basic and acidic residues" evidence="2">
    <location>
        <begin position="531"/>
        <end position="544"/>
    </location>
</feature>
<dbReference type="AlphaFoldDB" id="A0A2T2NUE7"/>
<keyword evidence="3" id="KW-0472">Membrane</keyword>
<gene>
    <name evidence="5" type="ORF">BS50DRAFT_453813</name>
</gene>
<feature type="region of interest" description="Disordered" evidence="2">
    <location>
        <begin position="461"/>
        <end position="574"/>
    </location>
</feature>
<dbReference type="InterPro" id="IPR001461">
    <property type="entry name" value="Aspartic_peptidase_A1"/>
</dbReference>
<feature type="compositionally biased region" description="Low complexity" evidence="2">
    <location>
        <begin position="392"/>
        <end position="404"/>
    </location>
</feature>
<dbReference type="PANTHER" id="PTHR47966">
    <property type="entry name" value="BETA-SITE APP-CLEAVING ENZYME, ISOFORM A-RELATED"/>
    <property type="match status" value="1"/>
</dbReference>
<evidence type="ECO:0000259" key="4">
    <source>
        <dbReference type="PROSITE" id="PS51767"/>
    </source>
</evidence>
<dbReference type="OrthoDB" id="4074350at2759"/>
<dbReference type="PROSITE" id="PS51767">
    <property type="entry name" value="PEPTIDASE_A1"/>
    <property type="match status" value="1"/>
</dbReference>
<feature type="region of interest" description="Disordered" evidence="2">
    <location>
        <begin position="392"/>
        <end position="417"/>
    </location>
</feature>
<feature type="compositionally biased region" description="Gly residues" evidence="2">
    <location>
        <begin position="405"/>
        <end position="417"/>
    </location>
</feature>
<dbReference type="GO" id="GO:0000324">
    <property type="term" value="C:fungal-type vacuole"/>
    <property type="evidence" value="ECO:0007669"/>
    <property type="project" value="TreeGrafter"/>
</dbReference>
<comment type="similarity">
    <text evidence="1">Belongs to the peptidase A1 family.</text>
</comment>
<accession>A0A2T2NUE7</accession>
<proteinExistence type="inferred from homology"/>
<dbReference type="GO" id="GO:0006508">
    <property type="term" value="P:proteolysis"/>
    <property type="evidence" value="ECO:0007669"/>
    <property type="project" value="UniProtKB-KW"/>
</dbReference>
<protein>
    <submittedName>
        <fullName evidence="5">Acid protease</fullName>
    </submittedName>
</protein>
<evidence type="ECO:0000256" key="2">
    <source>
        <dbReference type="SAM" id="MobiDB-lite"/>
    </source>
</evidence>
<keyword evidence="3" id="KW-1133">Transmembrane helix</keyword>
<sequence length="574" mass="62023">SPKPYVVPPSREFDGNDGSWSTFKISVGTPGQDFRVLASTRSGVTSVVIPEGCIEGVDPPDCANLRGAEIFNSAQNPGFQLNMSSTWSTIGQYSIDLENRLNYTGDGIFGYDKVSLGAAADSNSLSLDHQVVAGAPSLDYWLGYVGLGIAESSFSSLSQPIDAFLYQLRNGTKIPSLSFAYTAGAKYRLKSVFGSLILGGYDSTRFKPNTNDFSFTFSQDPSRLLTVSVESITATNTLKGTYSLSSSAHFSQVDSTVPHLWLPRDICDGFEEAFGLIYDPQTDLYLVNDTMHSELLSRNPSVTLKLVNSPEDTLTDYVNIALPYAAFDLQASYPIYQNATNYFPIRRAANDSQYTLGRTLLQEAYLIVDYERANFTISQAAFPDPLPAANIIPINPPSNNSSGTPSGGRGGGGGDEGGLSTGAIGGIAGGGAVLLIAIIIGLIFFYRRRRRNKRRFELANTQVSDSGSRTGFYDGSSPQPYKSPAHPQELGGTPLTELASPGDGYAHGHGRDQKSLSPNQVHELPTPMRPRWREVTAEHYHEMDGESVPSRDVSRLGSRSPSEDGRYTGVSPLT</sequence>
<dbReference type="SUPFAM" id="SSF50630">
    <property type="entry name" value="Acid proteases"/>
    <property type="match status" value="1"/>
</dbReference>
<keyword evidence="5" id="KW-0378">Hydrolase</keyword>
<evidence type="ECO:0000256" key="1">
    <source>
        <dbReference type="ARBA" id="ARBA00007447"/>
    </source>
</evidence>
<dbReference type="Pfam" id="PF00026">
    <property type="entry name" value="Asp"/>
    <property type="match status" value="1"/>
</dbReference>
<keyword evidence="3" id="KW-0812">Transmembrane</keyword>
<dbReference type="PRINTS" id="PR00792">
    <property type="entry name" value="PEPSIN"/>
</dbReference>
<name>A0A2T2NUE7_CORCC</name>
<feature type="non-terminal residue" evidence="5">
    <location>
        <position position="574"/>
    </location>
</feature>
<feature type="domain" description="Peptidase A1" evidence="4">
    <location>
        <begin position="21"/>
        <end position="378"/>
    </location>
</feature>
<feature type="transmembrane region" description="Helical" evidence="3">
    <location>
        <begin position="423"/>
        <end position="446"/>
    </location>
</feature>
<evidence type="ECO:0000256" key="3">
    <source>
        <dbReference type="SAM" id="Phobius"/>
    </source>
</evidence>